<gene>
    <name evidence="2" type="ORF">TELCIR_18496</name>
</gene>
<dbReference type="InterPro" id="IPR008942">
    <property type="entry name" value="ENTH_VHS"/>
</dbReference>
<dbReference type="InterPro" id="IPR050670">
    <property type="entry name" value="STAM"/>
</dbReference>
<dbReference type="GO" id="GO:0043328">
    <property type="term" value="P:protein transport to vacuole involved in ubiquitin-dependent protein catabolic process via the multivesicular body sorting pathway"/>
    <property type="evidence" value="ECO:0007669"/>
    <property type="project" value="TreeGrafter"/>
</dbReference>
<dbReference type="AlphaFoldDB" id="A0A2G9TPU5"/>
<proteinExistence type="predicted"/>
<dbReference type="PANTHER" id="PTHR45929:SF3">
    <property type="entry name" value="JAK PATHWAY SIGNAL TRANSDUCTION ADAPTOR MOLECULE"/>
    <property type="match status" value="1"/>
</dbReference>
<dbReference type="GO" id="GO:0043130">
    <property type="term" value="F:ubiquitin binding"/>
    <property type="evidence" value="ECO:0007669"/>
    <property type="project" value="InterPro"/>
</dbReference>
<evidence type="ECO:0000259" key="1">
    <source>
        <dbReference type="PROSITE" id="PS50179"/>
    </source>
</evidence>
<dbReference type="OrthoDB" id="10068368at2759"/>
<dbReference type="PROSITE" id="PS50179">
    <property type="entry name" value="VHS"/>
    <property type="match status" value="1"/>
</dbReference>
<accession>A0A2G9TPU5</accession>
<protein>
    <recommendedName>
        <fullName evidence="1">VHS domain-containing protein</fullName>
    </recommendedName>
</protein>
<dbReference type="InterPro" id="IPR002014">
    <property type="entry name" value="VHS_dom"/>
</dbReference>
<keyword evidence="3" id="KW-1185">Reference proteome</keyword>
<dbReference type="GO" id="GO:0035091">
    <property type="term" value="F:phosphatidylinositol binding"/>
    <property type="evidence" value="ECO:0007669"/>
    <property type="project" value="InterPro"/>
</dbReference>
<dbReference type="Gene3D" id="1.25.40.90">
    <property type="match status" value="1"/>
</dbReference>
<dbReference type="EMBL" id="KZ356315">
    <property type="protein sequence ID" value="PIO60026.1"/>
    <property type="molecule type" value="Genomic_DNA"/>
</dbReference>
<organism evidence="2 3">
    <name type="scientific">Teladorsagia circumcincta</name>
    <name type="common">Brown stomach worm</name>
    <name type="synonym">Ostertagia circumcincta</name>
    <dbReference type="NCBI Taxonomy" id="45464"/>
    <lineage>
        <taxon>Eukaryota</taxon>
        <taxon>Metazoa</taxon>
        <taxon>Ecdysozoa</taxon>
        <taxon>Nematoda</taxon>
        <taxon>Chromadorea</taxon>
        <taxon>Rhabditida</taxon>
        <taxon>Rhabditina</taxon>
        <taxon>Rhabditomorpha</taxon>
        <taxon>Strongyloidea</taxon>
        <taxon>Trichostrongylidae</taxon>
        <taxon>Teladorsagia</taxon>
    </lineage>
</organism>
<dbReference type="Pfam" id="PF00790">
    <property type="entry name" value="VHS"/>
    <property type="match status" value="1"/>
</dbReference>
<dbReference type="GO" id="GO:0033565">
    <property type="term" value="C:ESCRT-0 complex"/>
    <property type="evidence" value="ECO:0007669"/>
    <property type="project" value="TreeGrafter"/>
</dbReference>
<dbReference type="Proteomes" id="UP000230423">
    <property type="component" value="Unassembled WGS sequence"/>
</dbReference>
<evidence type="ECO:0000313" key="2">
    <source>
        <dbReference type="EMBL" id="PIO60026.1"/>
    </source>
</evidence>
<reference evidence="2 3" key="1">
    <citation type="submission" date="2015-09" db="EMBL/GenBank/DDBJ databases">
        <title>Draft genome of the parasitic nematode Teladorsagia circumcincta isolate WARC Sus (inbred).</title>
        <authorList>
            <person name="Mitreva M."/>
        </authorList>
    </citation>
    <scope>NUCLEOTIDE SEQUENCE [LARGE SCALE GENOMIC DNA]</scope>
    <source>
        <strain evidence="2 3">S</strain>
    </source>
</reference>
<sequence length="127" mass="13901">MPRAYASSHICKIPVKEVQGGGTSPGKIELSGVGVHPGRLNHRDPHVVLLALSVLDSCWSNCGPAFRKEVSSASFINELQAKATHINVVRYSAGSRGPHHWSCQLSGVYNNEDYHMKQMQSYTQAID</sequence>
<dbReference type="SUPFAM" id="SSF48464">
    <property type="entry name" value="ENTH/VHS domain"/>
    <property type="match status" value="1"/>
</dbReference>
<feature type="domain" description="VHS" evidence="1">
    <location>
        <begin position="39"/>
        <end position="79"/>
    </location>
</feature>
<dbReference type="PANTHER" id="PTHR45929">
    <property type="entry name" value="JAK PATHWAY SIGNAL TRANSDUCTION ADAPTOR MOLECULE"/>
    <property type="match status" value="1"/>
</dbReference>
<name>A0A2G9TPU5_TELCI</name>
<evidence type="ECO:0000313" key="3">
    <source>
        <dbReference type="Proteomes" id="UP000230423"/>
    </source>
</evidence>